<dbReference type="GO" id="GO:0006635">
    <property type="term" value="P:fatty acid beta-oxidation"/>
    <property type="evidence" value="ECO:0007669"/>
    <property type="project" value="TreeGrafter"/>
</dbReference>
<dbReference type="InterPro" id="IPR001753">
    <property type="entry name" value="Enoyl-CoA_hydra/iso"/>
</dbReference>
<evidence type="ECO:0000256" key="2">
    <source>
        <dbReference type="ARBA" id="ARBA00023239"/>
    </source>
</evidence>
<accession>A0A3B1BK70</accession>
<dbReference type="PANTHER" id="PTHR11941:SF54">
    <property type="entry name" value="ENOYL-COA HYDRATASE, MITOCHONDRIAL"/>
    <property type="match status" value="1"/>
</dbReference>
<dbReference type="GO" id="GO:0004300">
    <property type="term" value="F:enoyl-CoA hydratase activity"/>
    <property type="evidence" value="ECO:0007669"/>
    <property type="project" value="UniProtKB-EC"/>
</dbReference>
<dbReference type="InterPro" id="IPR014748">
    <property type="entry name" value="Enoyl-CoA_hydra_C"/>
</dbReference>
<comment type="similarity">
    <text evidence="1">Belongs to the enoyl-CoA hydratase/isomerase family.</text>
</comment>
<dbReference type="Gene3D" id="1.10.12.10">
    <property type="entry name" value="Lyase 2-enoyl-coa Hydratase, Chain A, domain 2"/>
    <property type="match status" value="1"/>
</dbReference>
<dbReference type="EMBL" id="UOFW01000169">
    <property type="protein sequence ID" value="VAX06605.1"/>
    <property type="molecule type" value="Genomic_DNA"/>
</dbReference>
<dbReference type="CDD" id="cd06558">
    <property type="entry name" value="crotonase-like"/>
    <property type="match status" value="1"/>
</dbReference>
<dbReference type="InterPro" id="IPR029045">
    <property type="entry name" value="ClpP/crotonase-like_dom_sf"/>
</dbReference>
<proteinExistence type="inferred from homology"/>
<evidence type="ECO:0000313" key="3">
    <source>
        <dbReference type="EMBL" id="VAX06605.1"/>
    </source>
</evidence>
<name>A0A3B1BK70_9ZZZZ</name>
<dbReference type="Gene3D" id="3.90.226.10">
    <property type="entry name" value="2-enoyl-CoA Hydratase, Chain A, domain 1"/>
    <property type="match status" value="1"/>
</dbReference>
<keyword evidence="2 3" id="KW-0456">Lyase</keyword>
<dbReference type="PROSITE" id="PS00166">
    <property type="entry name" value="ENOYL_COA_HYDRATASE"/>
    <property type="match status" value="1"/>
</dbReference>
<organism evidence="3">
    <name type="scientific">hydrothermal vent metagenome</name>
    <dbReference type="NCBI Taxonomy" id="652676"/>
    <lineage>
        <taxon>unclassified sequences</taxon>
        <taxon>metagenomes</taxon>
        <taxon>ecological metagenomes</taxon>
    </lineage>
</organism>
<protein>
    <submittedName>
        <fullName evidence="3">Enoyl-CoA hydratase</fullName>
        <ecNumber evidence="3">4.2.1.17</ecNumber>
    </submittedName>
</protein>
<dbReference type="EC" id="4.2.1.17" evidence="3"/>
<dbReference type="PANTHER" id="PTHR11941">
    <property type="entry name" value="ENOYL-COA HYDRATASE-RELATED"/>
    <property type="match status" value="1"/>
</dbReference>
<gene>
    <name evidence="3" type="ORF">MNBD_ALPHA03-1957</name>
</gene>
<reference evidence="3" key="1">
    <citation type="submission" date="2018-06" db="EMBL/GenBank/DDBJ databases">
        <authorList>
            <person name="Zhirakovskaya E."/>
        </authorList>
    </citation>
    <scope>NUCLEOTIDE SEQUENCE</scope>
</reference>
<dbReference type="Pfam" id="PF00378">
    <property type="entry name" value="ECH_1"/>
    <property type="match status" value="1"/>
</dbReference>
<sequence length="258" mass="28751">MTKDLIYLEKDQNIAWLILNRPDKKNALNIHMWQAIPALIAQAENDPQVKIFILCSATQNIFCAGADISEFDLFINDTEMRDQNRRAIRAASRAIENLSKPTIAMISGPCVGGGCILALSCDIRFGDEKSRYGITPARLGLVYGLSDTRRLLDQVGPAATRDILFSARIIDSAKALQIGLINDIFNAENLEQQTRDYAALLLNNSAHSLREIKKAIKRVQSGAQDDDDQSEKIFLAAFEGKDHKEGVEAFLNKRKPNY</sequence>
<evidence type="ECO:0000256" key="1">
    <source>
        <dbReference type="ARBA" id="ARBA00005254"/>
    </source>
</evidence>
<dbReference type="SUPFAM" id="SSF52096">
    <property type="entry name" value="ClpP/crotonase"/>
    <property type="match status" value="1"/>
</dbReference>
<dbReference type="AlphaFoldDB" id="A0A3B1BK70"/>
<dbReference type="InterPro" id="IPR018376">
    <property type="entry name" value="Enoyl-CoA_hyd/isom_CS"/>
</dbReference>